<evidence type="ECO:0000256" key="2">
    <source>
        <dbReference type="SAM" id="MobiDB-lite"/>
    </source>
</evidence>
<dbReference type="GO" id="GO:0035267">
    <property type="term" value="C:NuA4 histone acetyltransferase complex"/>
    <property type="evidence" value="ECO:0007669"/>
    <property type="project" value="InterPro"/>
</dbReference>
<feature type="region of interest" description="Disordered" evidence="2">
    <location>
        <begin position="1594"/>
        <end position="1632"/>
    </location>
</feature>
<feature type="compositionally biased region" description="Polar residues" evidence="2">
    <location>
        <begin position="1753"/>
        <end position="1771"/>
    </location>
</feature>
<dbReference type="PROSITE" id="PS50090">
    <property type="entry name" value="MYB_LIKE"/>
    <property type="match status" value="1"/>
</dbReference>
<feature type="domain" description="Myb-like" evidence="3">
    <location>
        <begin position="1066"/>
        <end position="1118"/>
    </location>
</feature>
<feature type="compositionally biased region" description="Polar residues" evidence="2">
    <location>
        <begin position="1444"/>
        <end position="1454"/>
    </location>
</feature>
<dbReference type="PANTHER" id="PTHR46774">
    <property type="entry name" value="CHROMATIN MODIFICATION-RELATED PROTEIN EAF1 A-RELATED"/>
    <property type="match status" value="1"/>
</dbReference>
<dbReference type="EMBL" id="NKXS01003873">
    <property type="protein sequence ID" value="PIN08215.1"/>
    <property type="molecule type" value="Genomic_DNA"/>
</dbReference>
<keyword evidence="5" id="KW-0378">Hydrolase</keyword>
<reference evidence="6" key="1">
    <citation type="journal article" date="2018" name="Gigascience">
        <title>Genome assembly of the Pink Ipe (Handroanthus impetiginosus, Bignoniaceae), a highly valued, ecologically keystone Neotropical timber forest tree.</title>
        <authorList>
            <person name="Silva-Junior O.B."/>
            <person name="Grattapaglia D."/>
            <person name="Novaes E."/>
            <person name="Collevatti R.G."/>
        </authorList>
    </citation>
    <scope>NUCLEOTIDE SEQUENCE [LARGE SCALE GENOMIC DNA]</scope>
    <source>
        <strain evidence="6">cv. UFG-1</strain>
    </source>
</reference>
<feature type="region of interest" description="Disordered" evidence="2">
    <location>
        <begin position="452"/>
        <end position="489"/>
    </location>
</feature>
<keyword evidence="6" id="KW-1185">Reference proteome</keyword>
<dbReference type="PANTHER" id="PTHR46774:SF3">
    <property type="entry name" value="CHROMATIN MODIFICATION-RELATED PROTEIN EAF1 A-RELATED"/>
    <property type="match status" value="1"/>
</dbReference>
<keyword evidence="1" id="KW-0156">Chromatin regulator</keyword>
<dbReference type="PROSITE" id="PS51204">
    <property type="entry name" value="HSA"/>
    <property type="match status" value="1"/>
</dbReference>
<feature type="region of interest" description="Disordered" evidence="2">
    <location>
        <begin position="1119"/>
        <end position="1147"/>
    </location>
</feature>
<feature type="region of interest" description="Disordered" evidence="2">
    <location>
        <begin position="1426"/>
        <end position="1580"/>
    </location>
</feature>
<dbReference type="CDD" id="cd00167">
    <property type="entry name" value="SANT"/>
    <property type="match status" value="1"/>
</dbReference>
<feature type="compositionally biased region" description="Polar residues" evidence="2">
    <location>
        <begin position="155"/>
        <end position="177"/>
    </location>
</feature>
<feature type="region of interest" description="Disordered" evidence="2">
    <location>
        <begin position="1651"/>
        <end position="1671"/>
    </location>
</feature>
<dbReference type="OrthoDB" id="372624at2759"/>
<feature type="compositionally biased region" description="Polar residues" evidence="2">
    <location>
        <begin position="1725"/>
        <end position="1734"/>
    </location>
</feature>
<feature type="region of interest" description="Disordered" evidence="2">
    <location>
        <begin position="1750"/>
        <end position="1807"/>
    </location>
</feature>
<feature type="compositionally biased region" description="Low complexity" evidence="2">
    <location>
        <begin position="1604"/>
        <end position="1629"/>
    </location>
</feature>
<dbReference type="GO" id="GO:0016787">
    <property type="term" value="F:hydrolase activity"/>
    <property type="evidence" value="ECO:0007669"/>
    <property type="project" value="UniProtKB-KW"/>
</dbReference>
<feature type="compositionally biased region" description="Low complexity" evidence="2">
    <location>
        <begin position="1460"/>
        <end position="1473"/>
    </location>
</feature>
<feature type="compositionally biased region" description="Low complexity" evidence="2">
    <location>
        <begin position="1509"/>
        <end position="1524"/>
    </location>
</feature>
<feature type="compositionally biased region" description="Polar residues" evidence="2">
    <location>
        <begin position="892"/>
        <end position="909"/>
    </location>
</feature>
<feature type="compositionally biased region" description="Polar residues" evidence="2">
    <location>
        <begin position="1564"/>
        <end position="1580"/>
    </location>
</feature>
<feature type="region of interest" description="Disordered" evidence="2">
    <location>
        <begin position="1183"/>
        <end position="1203"/>
    </location>
</feature>
<feature type="region of interest" description="Disordered" evidence="2">
    <location>
        <begin position="1693"/>
        <end position="1737"/>
    </location>
</feature>
<proteinExistence type="predicted"/>
<dbReference type="InterPro" id="IPR044798">
    <property type="entry name" value="EAF1A/B"/>
</dbReference>
<evidence type="ECO:0000313" key="5">
    <source>
        <dbReference type="EMBL" id="PIN08215.1"/>
    </source>
</evidence>
<dbReference type="Proteomes" id="UP000231279">
    <property type="component" value="Unassembled WGS sequence"/>
</dbReference>
<feature type="compositionally biased region" description="Low complexity" evidence="2">
    <location>
        <begin position="1912"/>
        <end position="1922"/>
    </location>
</feature>
<feature type="compositionally biased region" description="Low complexity" evidence="2">
    <location>
        <begin position="1875"/>
        <end position="1904"/>
    </location>
</feature>
<accession>A0A2G9GSN2</accession>
<feature type="compositionally biased region" description="Polar residues" evidence="2">
    <location>
        <begin position="1780"/>
        <end position="1789"/>
    </location>
</feature>
<dbReference type="SMART" id="SM00573">
    <property type="entry name" value="HSA"/>
    <property type="match status" value="1"/>
</dbReference>
<dbReference type="STRING" id="429701.A0A2G9GSN2"/>
<feature type="region of interest" description="Disordered" evidence="2">
    <location>
        <begin position="144"/>
        <end position="222"/>
    </location>
</feature>
<feature type="compositionally biased region" description="Low complexity" evidence="2">
    <location>
        <begin position="1697"/>
        <end position="1708"/>
    </location>
</feature>
<feature type="compositionally biased region" description="Polar residues" evidence="2">
    <location>
        <begin position="1797"/>
        <end position="1807"/>
    </location>
</feature>
<evidence type="ECO:0000313" key="6">
    <source>
        <dbReference type="Proteomes" id="UP000231279"/>
    </source>
</evidence>
<feature type="compositionally biased region" description="Polar residues" evidence="2">
    <location>
        <begin position="381"/>
        <end position="394"/>
    </location>
</feature>
<feature type="compositionally biased region" description="Basic and acidic residues" evidence="2">
    <location>
        <begin position="466"/>
        <end position="475"/>
    </location>
</feature>
<feature type="compositionally biased region" description="Polar residues" evidence="2">
    <location>
        <begin position="199"/>
        <end position="219"/>
    </location>
</feature>
<name>A0A2G9GSN2_9LAMI</name>
<feature type="region of interest" description="Disordered" evidence="2">
    <location>
        <begin position="374"/>
        <end position="400"/>
    </location>
</feature>
<feature type="compositionally biased region" description="Polar residues" evidence="2">
    <location>
        <begin position="1193"/>
        <end position="1203"/>
    </location>
</feature>
<dbReference type="GO" id="GO:0006325">
    <property type="term" value="P:chromatin organization"/>
    <property type="evidence" value="ECO:0007669"/>
    <property type="project" value="UniProtKB-KW"/>
</dbReference>
<evidence type="ECO:0000259" key="4">
    <source>
        <dbReference type="PROSITE" id="PS51204"/>
    </source>
</evidence>
<dbReference type="InterPro" id="IPR014012">
    <property type="entry name" value="HSA_dom"/>
</dbReference>
<feature type="region of interest" description="Disordered" evidence="2">
    <location>
        <begin position="502"/>
        <end position="536"/>
    </location>
</feature>
<protein>
    <submittedName>
        <fullName evidence="5">Nucleoplasmin ATPase</fullName>
        <ecNumber evidence="5">3.6.4.11</ecNumber>
    </submittedName>
</protein>
<dbReference type="Pfam" id="PF07529">
    <property type="entry name" value="HSA"/>
    <property type="match status" value="1"/>
</dbReference>
<feature type="compositionally biased region" description="Polar residues" evidence="2">
    <location>
        <begin position="1525"/>
        <end position="1556"/>
    </location>
</feature>
<feature type="compositionally biased region" description="Basic residues" evidence="2">
    <location>
        <begin position="185"/>
        <end position="195"/>
    </location>
</feature>
<feature type="compositionally biased region" description="Low complexity" evidence="2">
    <location>
        <begin position="1123"/>
        <end position="1135"/>
    </location>
</feature>
<feature type="domain" description="HSA" evidence="4">
    <location>
        <begin position="597"/>
        <end position="672"/>
    </location>
</feature>
<feature type="compositionally biased region" description="Polar residues" evidence="2">
    <location>
        <begin position="1828"/>
        <end position="1865"/>
    </location>
</feature>
<organism evidence="5 6">
    <name type="scientific">Handroanthus impetiginosus</name>
    <dbReference type="NCBI Taxonomy" id="429701"/>
    <lineage>
        <taxon>Eukaryota</taxon>
        <taxon>Viridiplantae</taxon>
        <taxon>Streptophyta</taxon>
        <taxon>Embryophyta</taxon>
        <taxon>Tracheophyta</taxon>
        <taxon>Spermatophyta</taxon>
        <taxon>Magnoliopsida</taxon>
        <taxon>eudicotyledons</taxon>
        <taxon>Gunneridae</taxon>
        <taxon>Pentapetalae</taxon>
        <taxon>asterids</taxon>
        <taxon>lamiids</taxon>
        <taxon>Lamiales</taxon>
        <taxon>Bignoniaceae</taxon>
        <taxon>Crescentiina</taxon>
        <taxon>Tabebuia alliance</taxon>
        <taxon>Handroanthus</taxon>
    </lineage>
</organism>
<feature type="compositionally biased region" description="Polar residues" evidence="2">
    <location>
        <begin position="1923"/>
        <end position="1937"/>
    </location>
</feature>
<feature type="region of interest" description="Disordered" evidence="2">
    <location>
        <begin position="1828"/>
        <end position="1937"/>
    </location>
</feature>
<gene>
    <name evidence="5" type="ORF">CDL12_19208</name>
</gene>
<dbReference type="EC" id="3.6.4.11" evidence="5"/>
<evidence type="ECO:0000256" key="1">
    <source>
        <dbReference type="ARBA" id="ARBA00022853"/>
    </source>
</evidence>
<feature type="compositionally biased region" description="Polar residues" evidence="2">
    <location>
        <begin position="1651"/>
        <end position="1665"/>
    </location>
</feature>
<feature type="compositionally biased region" description="Polar residues" evidence="2">
    <location>
        <begin position="1484"/>
        <end position="1496"/>
    </location>
</feature>
<feature type="region of interest" description="Disordered" evidence="2">
    <location>
        <begin position="886"/>
        <end position="922"/>
    </location>
</feature>
<comment type="caution">
    <text evidence="5">The sequence shown here is derived from an EMBL/GenBank/DDBJ whole genome shotgun (WGS) entry which is preliminary data.</text>
</comment>
<evidence type="ECO:0000259" key="3">
    <source>
        <dbReference type="PROSITE" id="PS50090"/>
    </source>
</evidence>
<sequence length="1937" mass="209077">MHGCSSTPFILVNAEVDSMGGFVEGGVGVANKTSPRRAAIEKVQAELRQEYDVREKRKRELEFLEKGGNPLDFKLGNAASVSVQSTSFTDQHPDQLVNCEAKGSFAFTASPHGDSVESSGRLGANPCEPNSADNLMLFDAEHEFSEGGRNPLHPSRSNIVPSEKLSQMDGSNRTWQHGDSAVPRKAYKRRYRSRPNRYGTGSSSTDVNPNHGSHGSSIPSRHGPVEVQRLISDAENQSISPNCNSKPSNLTGDAPDKTGLMDSQQDMELDGVKAVESTKDHIEGISVDAASDAVASETPLDDQHIQQLHSGFVKASDAPEAVQVMEEMSSAVIESQPSATAKVENQSISRQLDGLSSKKGDGMKNDAYNSSASRGIKGFDSESSCTQTSRSVDGNNDGEMCTKMRNADSNGEIKDEMLGPDRTLLLEGDDFVKESKETEGVDSSTLIHVESTSAFQSEEENVLKSQPEEEFKSQPEEELTQGGSAMKNGVDPIVLEGMAACGPAESESERKPAGTLGDNPGPHREKSCNGGHQDSIKISVSDHPVGGYLARVSNDSFEAHTCSVPDSVLASKIDEDSILKEAQIIEAKQKRIAELSIATSPKKICLKTHWDYVLEEMSWLANDFAQERVWKITAAAQIGARVALACRLRKQEKSSGMEPKKVAHALAKSVMEFWHSVEEGSEVLKLQSARAGALSIQAYALRFLKYNNSNDVHHKAEVPMTPDRESDMGVLDLSWEDNLTEENLFYTVPPGAMETYKNSVELQVSQCERTGGNVQEEEEISAAADFEYQDNEYDEDEGETNAYEMSMGFEGSKASRFGQKKRKHLTHAYCVRSYETSPDLLPMQFPENKVALLAKRPSGSLNVSIPTKRVRTASRRVVSPFNAGMSGCVQLPNKTDASSGDTNSFQDDQGTPHGGSDFPNSLEVESVGGFEKRFQFHSAEVSTKHKKKKKAKHLNATYEPRWHVDSTFQNEQFQRDHLKRSHQLEPNGSSGLLGQAIVKKPKIMWQSQDNSFENIASIGGSVASPVASQMSNMSNPNKVIKLLGGRDRGRKPKILKMPAGQPGSGSPWTLFEDQALVVLAHDLGPNWELVSDVINSTLQFKCIFRKAKECKERHSFLMDRTSGDGADSAEDSGSSQPYPSTLPGIPKGSARQLFQRLQGPMEEETLRSHFEKIIIIGQKQHYNKNQDPKPLQQPHSSHTIAPNNLNGGPVLTPLDLIDATIAGPDMLSVGYQGPHSGGLAIPSQGSVTPMHPASGSSSVLPGSPNMMLGNNFSSSPGALNSSVRDVRYGIPRSASLSTDEQQRIQQFNQMISSRNISQPNISVPGALPGTDRGGRILAGGNGMGLVGSVNRSMPMARPGFQGIASSAMVNSGGMVSPGMAAANMHPGVGSGQGSSMLRPREALHMMRPGQGQDSQRQTMAPDLQMQVSPGKTQGGSHFGGLSSPFPNQAASPPVSSYPLHHQPSHPISPQQPQVLSPHHPHFQGPTNHAPSPQQQAYAIRVAKERQQHRFMQQQPQQQLQQPQFAASSSLMPHVQSQHQFPIPSAVQNSSQVQPQAGSPPVTLSPLTSASSMNPAPQHQLKHQTLAQGVVRNAQTTPTGKQRQRQQQQFSQASRQHPQLRPQPQAQQPAKVAKGVGRGNLMMHQNISVDSSLANGASTNPGNQGSEKGEAATHLTQSQGLFTGSTLNAVQPTRQYVSPQSSIQSLPQQKNYSGQAALSSKHLHQMTDNSSQSHAPTVAPVGHQFVSPLAVAGSNHQPGTTPQKSVNQNQAALQRAVQPNRAISSDQSGKPQARDSDTGQQRTSSSTEMDIMTTLPQATNNANATNAVQVSPASAHQWNASEGPNALNSATNLSSFATTPSNSSEAAAQVGQGLGRRPSPSSFPSIRHDVSAQWQQQPSQLQQPNSPLPQPQQHPQQAQLHQAGNSNLYGRPSENSME</sequence>
<dbReference type="InterPro" id="IPR001005">
    <property type="entry name" value="SANT/Myb"/>
</dbReference>